<dbReference type="SMART" id="SM00293">
    <property type="entry name" value="PWWP"/>
    <property type="match status" value="1"/>
</dbReference>
<feature type="compositionally biased region" description="Acidic residues" evidence="1">
    <location>
        <begin position="224"/>
        <end position="242"/>
    </location>
</feature>
<dbReference type="Pfam" id="PF00855">
    <property type="entry name" value="PWWP"/>
    <property type="match status" value="1"/>
</dbReference>
<keyword evidence="4" id="KW-1185">Reference proteome</keyword>
<feature type="domain" description="PWWP" evidence="2">
    <location>
        <begin position="36"/>
        <end position="101"/>
    </location>
</feature>
<evidence type="ECO:0000313" key="4">
    <source>
        <dbReference type="Proteomes" id="UP000636479"/>
    </source>
</evidence>
<dbReference type="InterPro" id="IPR035503">
    <property type="entry name" value="IOC4-like_PWWP"/>
</dbReference>
<feature type="compositionally biased region" description="Basic and acidic residues" evidence="1">
    <location>
        <begin position="1"/>
        <end position="11"/>
    </location>
</feature>
<dbReference type="GeneID" id="59352440"/>
<sequence length="411" mass="44346">MSSKKGGDASKAKAKAKAAPKPKVAKEKEPELVFEPRDIVLAKLKGFPPWPGMVIADKDTPPNVREARPVGRKTPSYAVRYFPKGDYTWLAPSVLTPLTSAAIDAFISADPNEKKKKGSGLGRKDLLEAYEVAADPTAWEKEHAAALKEAASKKKGGKKVKEEVEEDELADEEPAETGTKRKRSVASTTTKSKAKAPVKKAPAQKAAASKSKGRKAPKSKATIESEDENEKDGDGEEAASDAEDGRPKKKPKTTAKGAAAKGKAAKAVKAPVAKTSEELEEDPEAVKVREWRHRLQKGFLNSNKPPPKESEMPSFDELFTAIESYEGMTVDYLTFSKIGKVMRHVNLLPEDRIPRDDEFKFRDRATALVAKWGVILNGATGAAGTDGHVNGAVNGDDDGEGEGDLTMMEQD</sequence>
<feature type="region of interest" description="Disordered" evidence="1">
    <location>
        <begin position="1"/>
        <end position="29"/>
    </location>
</feature>
<dbReference type="SUPFAM" id="SSF63748">
    <property type="entry name" value="Tudor/PWWP/MBT"/>
    <property type="match status" value="1"/>
</dbReference>
<feature type="compositionally biased region" description="Basic and acidic residues" evidence="1">
    <location>
        <begin position="143"/>
        <end position="152"/>
    </location>
</feature>
<reference evidence="3" key="1">
    <citation type="submission" date="2020-05" db="EMBL/GenBank/DDBJ databases">
        <title>Mycena genomes resolve the evolution of fungal bioluminescence.</title>
        <authorList>
            <person name="Tsai I.J."/>
        </authorList>
    </citation>
    <scope>NUCLEOTIDE SEQUENCE</scope>
    <source>
        <strain evidence="3">171206Taipei</strain>
    </source>
</reference>
<organism evidence="3 4">
    <name type="scientific">Mycena indigotica</name>
    <dbReference type="NCBI Taxonomy" id="2126181"/>
    <lineage>
        <taxon>Eukaryota</taxon>
        <taxon>Fungi</taxon>
        <taxon>Dikarya</taxon>
        <taxon>Basidiomycota</taxon>
        <taxon>Agaricomycotina</taxon>
        <taxon>Agaricomycetes</taxon>
        <taxon>Agaricomycetidae</taxon>
        <taxon>Agaricales</taxon>
        <taxon>Marasmiineae</taxon>
        <taxon>Mycenaceae</taxon>
        <taxon>Mycena</taxon>
    </lineage>
</organism>
<accession>A0A8H6S0F5</accession>
<dbReference type="OrthoDB" id="62853at2759"/>
<dbReference type="Gene3D" id="2.30.30.140">
    <property type="match status" value="1"/>
</dbReference>
<evidence type="ECO:0000256" key="1">
    <source>
        <dbReference type="SAM" id="MobiDB-lite"/>
    </source>
</evidence>
<feature type="compositionally biased region" description="Low complexity" evidence="1">
    <location>
        <begin position="254"/>
        <end position="274"/>
    </location>
</feature>
<feature type="compositionally biased region" description="Low complexity" evidence="1">
    <location>
        <begin position="199"/>
        <end position="210"/>
    </location>
</feature>
<dbReference type="CDD" id="cd05840">
    <property type="entry name" value="PWWP_ScIOC4-like"/>
    <property type="match status" value="1"/>
</dbReference>
<comment type="caution">
    <text evidence="3">The sequence shown here is derived from an EMBL/GenBank/DDBJ whole genome shotgun (WGS) entry which is preliminary data.</text>
</comment>
<feature type="region of interest" description="Disordered" evidence="1">
    <location>
        <begin position="143"/>
        <end position="286"/>
    </location>
</feature>
<evidence type="ECO:0000313" key="3">
    <source>
        <dbReference type="EMBL" id="KAF7289751.1"/>
    </source>
</evidence>
<feature type="region of interest" description="Disordered" evidence="1">
    <location>
        <begin position="383"/>
        <end position="411"/>
    </location>
</feature>
<gene>
    <name evidence="3" type="ORF">MIND_01348700</name>
</gene>
<evidence type="ECO:0000259" key="2">
    <source>
        <dbReference type="PROSITE" id="PS50812"/>
    </source>
</evidence>
<dbReference type="InterPro" id="IPR000313">
    <property type="entry name" value="PWWP_dom"/>
</dbReference>
<proteinExistence type="predicted"/>
<name>A0A8H6S0F5_9AGAR</name>
<dbReference type="PROSITE" id="PS50812">
    <property type="entry name" value="PWWP"/>
    <property type="match status" value="1"/>
</dbReference>
<dbReference type="RefSeq" id="XP_037213480.1">
    <property type="nucleotide sequence ID" value="XM_037369924.1"/>
</dbReference>
<dbReference type="AlphaFoldDB" id="A0A8H6S0F5"/>
<protein>
    <submittedName>
        <fullName evidence="3">PWWP domain-containing protein</fullName>
    </submittedName>
</protein>
<dbReference type="Proteomes" id="UP000636479">
    <property type="component" value="Unassembled WGS sequence"/>
</dbReference>
<feature type="compositionally biased region" description="Acidic residues" evidence="1">
    <location>
        <begin position="163"/>
        <end position="175"/>
    </location>
</feature>
<dbReference type="EMBL" id="JACAZF010000016">
    <property type="protein sequence ID" value="KAF7289751.1"/>
    <property type="molecule type" value="Genomic_DNA"/>
</dbReference>